<dbReference type="Pfam" id="PF03881">
    <property type="entry name" value="Fructosamin_kin"/>
    <property type="match status" value="1"/>
</dbReference>
<dbReference type="RefSeq" id="WP_368497319.1">
    <property type="nucleotide sequence ID" value="NZ_CP162511.1"/>
</dbReference>
<keyword evidence="1" id="KW-0808">Transferase</keyword>
<dbReference type="GO" id="GO:0016301">
    <property type="term" value="F:kinase activity"/>
    <property type="evidence" value="ECO:0007669"/>
    <property type="project" value="UniProtKB-UniRule"/>
</dbReference>
<dbReference type="PIRSF" id="PIRSF006221">
    <property type="entry name" value="Ketosamine-3-kinase"/>
    <property type="match status" value="1"/>
</dbReference>
<evidence type="ECO:0000256" key="1">
    <source>
        <dbReference type="PIRNR" id="PIRNR006221"/>
    </source>
</evidence>
<name>A0AB39BF32_9MICO</name>
<evidence type="ECO:0000313" key="2">
    <source>
        <dbReference type="EMBL" id="XDI04936.1"/>
    </source>
</evidence>
<proteinExistence type="inferred from homology"/>
<organism evidence="2">
    <name type="scientific">Herbiconiux sp. A18JL235</name>
    <dbReference type="NCBI Taxonomy" id="3152363"/>
    <lineage>
        <taxon>Bacteria</taxon>
        <taxon>Bacillati</taxon>
        <taxon>Actinomycetota</taxon>
        <taxon>Actinomycetes</taxon>
        <taxon>Micrococcales</taxon>
        <taxon>Microbacteriaceae</taxon>
        <taxon>Herbiconiux</taxon>
    </lineage>
</organism>
<dbReference type="SUPFAM" id="SSF56112">
    <property type="entry name" value="Protein kinase-like (PK-like)"/>
    <property type="match status" value="1"/>
</dbReference>
<dbReference type="PANTHER" id="PTHR12149:SF8">
    <property type="entry name" value="PROTEIN-RIBULOSAMINE 3-KINASE"/>
    <property type="match status" value="1"/>
</dbReference>
<keyword evidence="1 2" id="KW-0418">Kinase</keyword>
<gene>
    <name evidence="2" type="ORF">ABFY20_16605</name>
</gene>
<dbReference type="EMBL" id="CP162511">
    <property type="protein sequence ID" value="XDI04936.1"/>
    <property type="molecule type" value="Genomic_DNA"/>
</dbReference>
<dbReference type="Gene3D" id="1.20.1270.240">
    <property type="match status" value="1"/>
</dbReference>
<dbReference type="Gene3D" id="1.10.510.10">
    <property type="entry name" value="Transferase(Phosphotransferase) domain 1"/>
    <property type="match status" value="1"/>
</dbReference>
<dbReference type="InterPro" id="IPR011009">
    <property type="entry name" value="Kinase-like_dom_sf"/>
</dbReference>
<comment type="similarity">
    <text evidence="1">Belongs to the fructosamine kinase family.</text>
</comment>
<dbReference type="InterPro" id="IPR016477">
    <property type="entry name" value="Fructo-/Ketosamine-3-kinase"/>
</dbReference>
<reference evidence="2" key="1">
    <citation type="submission" date="2024-05" db="EMBL/GenBank/DDBJ databases">
        <title>Herbiconiux sp. A18JL235.</title>
        <authorList>
            <person name="Zhang G."/>
        </authorList>
    </citation>
    <scope>NUCLEOTIDE SEQUENCE</scope>
    <source>
        <strain evidence="2">A18JL235</strain>
    </source>
</reference>
<protein>
    <submittedName>
        <fullName evidence="2">Fructosamine kinase family protein</fullName>
    </submittedName>
</protein>
<accession>A0AB39BF32</accession>
<dbReference type="Gene3D" id="3.30.200.20">
    <property type="entry name" value="Phosphorylase Kinase, domain 1"/>
    <property type="match status" value="1"/>
</dbReference>
<dbReference type="PANTHER" id="PTHR12149">
    <property type="entry name" value="FRUCTOSAMINE 3 KINASE-RELATED PROTEIN"/>
    <property type="match status" value="1"/>
</dbReference>
<dbReference type="AlphaFoldDB" id="A0AB39BF32"/>
<sequence length="256" mass="27413">MFTKSYPAAPEGFFAAEAAGLAWLADAGGARCVRVESVGDTEIVLEELTTARPAREQARRFGEMLATTHRAGAGAFGAGPPGGPGVGFIGRREMSLREHESWSDFYVLERVLPYAEQAVARGNLSADGFRTVQRACDLIRSGIFDDDEPPARVHGDLWSGNVMWTLTGVVMIDPAAHGGHRETDLAMLVLFGAPFLEEILAGYDKAWPLDPGWHARVPLHQLFPLAVHAVGHGASYGDELERAASAVLRLGAGSAH</sequence>